<dbReference type="InterPro" id="IPR001165">
    <property type="entry name" value="T4-type_lysozyme"/>
</dbReference>
<dbReference type="InterPro" id="IPR051018">
    <property type="entry name" value="Bacteriophage_GH24"/>
</dbReference>
<accession>A0A419RWR9</accession>
<sequence>MAASPGAVQYGAAAPDFSTQIAQMKVDATQTRVHASDLTSSETMKEALAEEEGVRLTVYRDVAGYSTVGVGHLVLPEDNLRVGDTITYEQALEFLEQDLKKAEAGVQRLVGDLPIYQHEFDALVDLVYNVGEGNVSERESPKLNAAIASADYEGIAEELHYHHAAGAKANGLVYRSERRQAIFMEAAYDDPRPVEIAVAGNLST</sequence>
<dbReference type="GO" id="GO:0009253">
    <property type="term" value="P:peptidoglycan catabolic process"/>
    <property type="evidence" value="ECO:0007669"/>
    <property type="project" value="InterPro"/>
</dbReference>
<dbReference type="EC" id="3.2.1.17" evidence="7"/>
<dbReference type="InterPro" id="IPR023347">
    <property type="entry name" value="Lysozyme_dom_sf"/>
</dbReference>
<protein>
    <recommendedName>
        <fullName evidence="7">Lysozyme</fullName>
        <ecNumber evidence="7">3.2.1.17</ecNumber>
    </recommendedName>
</protein>
<comment type="caution">
    <text evidence="8">The sequence shown here is derived from an EMBL/GenBank/DDBJ whole genome shotgun (WGS) entry which is preliminary data.</text>
</comment>
<comment type="catalytic activity">
    <reaction evidence="1 7">
        <text>Hydrolysis of (1-&gt;4)-beta-linkages between N-acetylmuramic acid and N-acetyl-D-glucosamine residues in a peptidoglycan and between N-acetyl-D-glucosamine residues in chitodextrins.</text>
        <dbReference type="EC" id="3.2.1.17"/>
    </reaction>
</comment>
<keyword evidence="9" id="KW-1185">Reference proteome</keyword>
<dbReference type="InterPro" id="IPR033907">
    <property type="entry name" value="Endolysin_autolysin"/>
</dbReference>
<dbReference type="PANTHER" id="PTHR38107:SF3">
    <property type="entry name" value="LYSOZYME RRRD-RELATED"/>
    <property type="match status" value="1"/>
</dbReference>
<keyword evidence="5" id="KW-1035">Host cytoplasm</keyword>
<keyword evidence="6 7" id="KW-0326">Glycosidase</keyword>
<evidence type="ECO:0000256" key="7">
    <source>
        <dbReference type="RuleBase" id="RU003788"/>
    </source>
</evidence>
<evidence type="ECO:0000256" key="5">
    <source>
        <dbReference type="ARBA" id="ARBA00023200"/>
    </source>
</evidence>
<dbReference type="HAMAP" id="MF_04110">
    <property type="entry name" value="ENDOLYSIN_T4"/>
    <property type="match status" value="1"/>
</dbReference>
<comment type="similarity">
    <text evidence="7">Belongs to the glycosyl hydrolase 24 family.</text>
</comment>
<dbReference type="PANTHER" id="PTHR38107">
    <property type="match status" value="1"/>
</dbReference>
<dbReference type="CDD" id="cd00737">
    <property type="entry name" value="lyz_endolysin_autolysin"/>
    <property type="match status" value="1"/>
</dbReference>
<dbReference type="GO" id="GO:0042742">
    <property type="term" value="P:defense response to bacterium"/>
    <property type="evidence" value="ECO:0007669"/>
    <property type="project" value="UniProtKB-KW"/>
</dbReference>
<dbReference type="Gene3D" id="1.10.530.40">
    <property type="match status" value="1"/>
</dbReference>
<dbReference type="GO" id="GO:0031640">
    <property type="term" value="P:killing of cells of another organism"/>
    <property type="evidence" value="ECO:0007669"/>
    <property type="project" value="UniProtKB-KW"/>
</dbReference>
<dbReference type="GO" id="GO:0016998">
    <property type="term" value="P:cell wall macromolecule catabolic process"/>
    <property type="evidence" value="ECO:0007669"/>
    <property type="project" value="InterPro"/>
</dbReference>
<gene>
    <name evidence="8" type="ORF">D6201_05550</name>
</gene>
<dbReference type="Proteomes" id="UP000285232">
    <property type="component" value="Unassembled WGS sequence"/>
</dbReference>
<evidence type="ECO:0000256" key="2">
    <source>
        <dbReference type="ARBA" id="ARBA00022529"/>
    </source>
</evidence>
<dbReference type="GO" id="GO:0003796">
    <property type="term" value="F:lysozyme activity"/>
    <property type="evidence" value="ECO:0007669"/>
    <property type="project" value="UniProtKB-EC"/>
</dbReference>
<evidence type="ECO:0000256" key="6">
    <source>
        <dbReference type="ARBA" id="ARBA00023295"/>
    </source>
</evidence>
<dbReference type="OrthoDB" id="5327667at2"/>
<dbReference type="AlphaFoldDB" id="A0A419RWR9"/>
<keyword evidence="2 7" id="KW-0929">Antimicrobial</keyword>
<dbReference type="InterPro" id="IPR034690">
    <property type="entry name" value="Endolysin_T4_type"/>
</dbReference>
<dbReference type="EMBL" id="RAHX01000001">
    <property type="protein sequence ID" value="RJY10217.1"/>
    <property type="molecule type" value="Genomic_DNA"/>
</dbReference>
<dbReference type="InterPro" id="IPR023346">
    <property type="entry name" value="Lysozyme-like_dom_sf"/>
</dbReference>
<evidence type="ECO:0000313" key="8">
    <source>
        <dbReference type="EMBL" id="RJY10217.1"/>
    </source>
</evidence>
<keyword evidence="3 7" id="KW-0081">Bacteriolytic enzyme</keyword>
<dbReference type="SUPFAM" id="SSF53955">
    <property type="entry name" value="Lysozyme-like"/>
    <property type="match status" value="1"/>
</dbReference>
<name>A0A419RWR9_9SPHN</name>
<evidence type="ECO:0000256" key="3">
    <source>
        <dbReference type="ARBA" id="ARBA00022638"/>
    </source>
</evidence>
<evidence type="ECO:0000256" key="1">
    <source>
        <dbReference type="ARBA" id="ARBA00000632"/>
    </source>
</evidence>
<evidence type="ECO:0000256" key="4">
    <source>
        <dbReference type="ARBA" id="ARBA00022801"/>
    </source>
</evidence>
<dbReference type="InterPro" id="IPR002196">
    <property type="entry name" value="Glyco_hydro_24"/>
</dbReference>
<keyword evidence="4 7" id="KW-0378">Hydrolase</keyword>
<dbReference type="PRINTS" id="PR00684">
    <property type="entry name" value="T4LYSOZYME"/>
</dbReference>
<reference evidence="8 9" key="1">
    <citation type="journal article" date="2017" name="Int. J. Syst. Evol. Microbiol.">
        <title>Erythrobacter aquimixticola sp. nov., isolated from the junction between the ocean and a freshwater spring.</title>
        <authorList>
            <person name="Park S."/>
            <person name="Jung Y.T."/>
            <person name="Choi S.J."/>
            <person name="Yoon J.H."/>
        </authorList>
    </citation>
    <scope>NUCLEOTIDE SEQUENCE [LARGE SCALE GENOMIC DNA]</scope>
    <source>
        <strain evidence="8 9">JSSK-14</strain>
    </source>
</reference>
<organism evidence="8 9">
    <name type="scientific">Aurantiacibacter aquimixticola</name>
    <dbReference type="NCBI Taxonomy" id="1958945"/>
    <lineage>
        <taxon>Bacteria</taxon>
        <taxon>Pseudomonadati</taxon>
        <taxon>Pseudomonadota</taxon>
        <taxon>Alphaproteobacteria</taxon>
        <taxon>Sphingomonadales</taxon>
        <taxon>Erythrobacteraceae</taxon>
        <taxon>Aurantiacibacter</taxon>
    </lineage>
</organism>
<dbReference type="Pfam" id="PF00959">
    <property type="entry name" value="Phage_lysozyme"/>
    <property type="match status" value="1"/>
</dbReference>
<proteinExistence type="inferred from homology"/>
<evidence type="ECO:0000313" key="9">
    <source>
        <dbReference type="Proteomes" id="UP000285232"/>
    </source>
</evidence>